<evidence type="ECO:0000256" key="5">
    <source>
        <dbReference type="ARBA" id="ARBA00022989"/>
    </source>
</evidence>
<dbReference type="Gene3D" id="1.10.3720.10">
    <property type="entry name" value="MetI-like"/>
    <property type="match status" value="1"/>
</dbReference>
<comment type="similarity">
    <text evidence="7">Belongs to the binding-protein-dependent transport system permease family.</text>
</comment>
<evidence type="ECO:0000313" key="10">
    <source>
        <dbReference type="Proteomes" id="UP001144256"/>
    </source>
</evidence>
<name>A0A9W5YC24_9FIRM</name>
<feature type="domain" description="ABC transmembrane type-1" evidence="8">
    <location>
        <begin position="75"/>
        <end position="269"/>
    </location>
</feature>
<keyword evidence="2 7" id="KW-0813">Transport</keyword>
<keyword evidence="10" id="KW-1185">Reference proteome</keyword>
<protein>
    <submittedName>
        <fullName evidence="9">ABC transporter permease protein YtcP</fullName>
    </submittedName>
</protein>
<dbReference type="GO" id="GO:0005886">
    <property type="term" value="C:plasma membrane"/>
    <property type="evidence" value="ECO:0007669"/>
    <property type="project" value="UniProtKB-SubCell"/>
</dbReference>
<evidence type="ECO:0000256" key="1">
    <source>
        <dbReference type="ARBA" id="ARBA00004651"/>
    </source>
</evidence>
<keyword evidence="3" id="KW-1003">Cell membrane</keyword>
<feature type="transmembrane region" description="Helical" evidence="7">
    <location>
        <begin position="137"/>
        <end position="156"/>
    </location>
</feature>
<organism evidence="9 10">
    <name type="scientific">Vallitalea longa</name>
    <dbReference type="NCBI Taxonomy" id="2936439"/>
    <lineage>
        <taxon>Bacteria</taxon>
        <taxon>Bacillati</taxon>
        <taxon>Bacillota</taxon>
        <taxon>Clostridia</taxon>
        <taxon>Lachnospirales</taxon>
        <taxon>Vallitaleaceae</taxon>
        <taxon>Vallitalea</taxon>
    </lineage>
</organism>
<gene>
    <name evidence="9" type="primary">ytcP_2</name>
    <name evidence="9" type="ORF">SH1V18_22510</name>
</gene>
<dbReference type="GO" id="GO:0055085">
    <property type="term" value="P:transmembrane transport"/>
    <property type="evidence" value="ECO:0007669"/>
    <property type="project" value="InterPro"/>
</dbReference>
<comment type="caution">
    <text evidence="9">The sequence shown here is derived from an EMBL/GenBank/DDBJ whole genome shotgun (WGS) entry which is preliminary data.</text>
</comment>
<dbReference type="AlphaFoldDB" id="A0A9W5YC24"/>
<dbReference type="SUPFAM" id="SSF161098">
    <property type="entry name" value="MetI-like"/>
    <property type="match status" value="1"/>
</dbReference>
<reference evidence="9" key="1">
    <citation type="submission" date="2022-06" db="EMBL/GenBank/DDBJ databases">
        <title>Vallitalea longa sp. nov., an anaerobic bacterium isolated from marine sediment.</title>
        <authorList>
            <person name="Hirano S."/>
            <person name="Terahara T."/>
            <person name="Mori K."/>
            <person name="Hamada M."/>
            <person name="Matsumoto R."/>
            <person name="Kobayashi T."/>
        </authorList>
    </citation>
    <scope>NUCLEOTIDE SEQUENCE</scope>
    <source>
        <strain evidence="9">SH18-1</strain>
    </source>
</reference>
<feature type="transmembrane region" description="Helical" evidence="7">
    <location>
        <begin position="12"/>
        <end position="36"/>
    </location>
</feature>
<evidence type="ECO:0000259" key="8">
    <source>
        <dbReference type="PROSITE" id="PS50928"/>
    </source>
</evidence>
<dbReference type="InterPro" id="IPR035906">
    <property type="entry name" value="MetI-like_sf"/>
</dbReference>
<evidence type="ECO:0000313" key="9">
    <source>
        <dbReference type="EMBL" id="GKX29771.1"/>
    </source>
</evidence>
<comment type="subcellular location">
    <subcellularLocation>
        <location evidence="1 7">Cell membrane</location>
        <topology evidence="1 7">Multi-pass membrane protein</topology>
    </subcellularLocation>
</comment>
<keyword evidence="5 7" id="KW-1133">Transmembrane helix</keyword>
<feature type="transmembrane region" description="Helical" evidence="7">
    <location>
        <begin position="257"/>
        <end position="277"/>
    </location>
</feature>
<feature type="transmembrane region" description="Helical" evidence="7">
    <location>
        <begin position="111"/>
        <end position="131"/>
    </location>
</feature>
<feature type="transmembrane region" description="Helical" evidence="7">
    <location>
        <begin position="195"/>
        <end position="216"/>
    </location>
</feature>
<keyword evidence="4 7" id="KW-0812">Transmembrane</keyword>
<evidence type="ECO:0000256" key="4">
    <source>
        <dbReference type="ARBA" id="ARBA00022692"/>
    </source>
</evidence>
<dbReference type="Pfam" id="PF00528">
    <property type="entry name" value="BPD_transp_1"/>
    <property type="match status" value="1"/>
</dbReference>
<dbReference type="RefSeq" id="WP_281815437.1">
    <property type="nucleotide sequence ID" value="NZ_BRLB01000005.1"/>
</dbReference>
<proteinExistence type="inferred from homology"/>
<evidence type="ECO:0000256" key="2">
    <source>
        <dbReference type="ARBA" id="ARBA00022448"/>
    </source>
</evidence>
<dbReference type="EMBL" id="BRLB01000005">
    <property type="protein sequence ID" value="GKX29771.1"/>
    <property type="molecule type" value="Genomic_DNA"/>
</dbReference>
<evidence type="ECO:0000256" key="3">
    <source>
        <dbReference type="ARBA" id="ARBA00022475"/>
    </source>
</evidence>
<sequence length="292" mass="32833">MIKDKSFGSKTFDVVNTILMIIILIITLYPLLYVLAISLSSTEYVQANLVTIIPKGFNLQAYHQVFADKYFWVAYKNTILYTVVGTVINLLLTSSFAFCLSRKDLIAKNTITILVIFTMFFSGGLIPNFLLVKNLGIYNSIWAIVLPGAINTYNMIITRTYMQGLPEEIFESVRIDGGNDLQIYSKIVLPLSKPVLATIGLFYAVGHWNAYFYPMIYMKDKVKYPLQVILKDMIVEQDFSGMEEMEALGQIPPTSDMLVGASIIVALIPILCVYPFVQKYFVKGVMIGSLKG</sequence>
<dbReference type="PROSITE" id="PS50928">
    <property type="entry name" value="ABC_TM1"/>
    <property type="match status" value="1"/>
</dbReference>
<dbReference type="CDD" id="cd06261">
    <property type="entry name" value="TM_PBP2"/>
    <property type="match status" value="1"/>
</dbReference>
<keyword evidence="6 7" id="KW-0472">Membrane</keyword>
<feature type="transmembrane region" description="Helical" evidence="7">
    <location>
        <begin position="79"/>
        <end position="99"/>
    </location>
</feature>
<evidence type="ECO:0000256" key="7">
    <source>
        <dbReference type="RuleBase" id="RU363032"/>
    </source>
</evidence>
<dbReference type="PANTHER" id="PTHR43744">
    <property type="entry name" value="ABC TRANSPORTER PERMEASE PROTEIN MG189-RELATED-RELATED"/>
    <property type="match status" value="1"/>
</dbReference>
<evidence type="ECO:0000256" key="6">
    <source>
        <dbReference type="ARBA" id="ARBA00023136"/>
    </source>
</evidence>
<accession>A0A9W5YC24</accession>
<dbReference type="PANTHER" id="PTHR43744:SF9">
    <property type="entry name" value="POLYGALACTURONAN_RHAMNOGALACTURONAN TRANSPORT SYSTEM PERMEASE PROTEIN YTCP"/>
    <property type="match status" value="1"/>
</dbReference>
<dbReference type="Proteomes" id="UP001144256">
    <property type="component" value="Unassembled WGS sequence"/>
</dbReference>
<dbReference type="InterPro" id="IPR000515">
    <property type="entry name" value="MetI-like"/>
</dbReference>